<evidence type="ECO:0000313" key="2">
    <source>
        <dbReference type="Proteomes" id="UP000203112"/>
    </source>
</evidence>
<protein>
    <submittedName>
        <fullName evidence="1">Uncharacterized protein</fullName>
    </submittedName>
</protein>
<reference evidence="1 2" key="1">
    <citation type="submission" date="2012-12" db="EMBL/GenBank/DDBJ databases">
        <authorList>
            <person name="Sencilo A."/>
            <person name="Jacobs-Sera D."/>
            <person name="Russell D.A."/>
            <person name="Ko C."/>
            <person name="Atanasova N."/>
            <person name="Osterlund E."/>
            <person name="Oksanen H.M."/>
            <person name="Bamford D.H."/>
            <person name="Hatfull G.F."/>
            <person name="Roine E."/>
            <person name="Hendrix R.W."/>
        </authorList>
    </citation>
    <scope>NUCLEOTIDE SEQUENCE [LARGE SCALE GENOMIC DNA]</scope>
</reference>
<name>R4TKP0_9CAUD</name>
<dbReference type="KEGG" id="vg:16194297"/>
<organism evidence="1 2">
    <name type="scientific">Haloarcula hispanica tailed virus 2</name>
    <dbReference type="NCBI Taxonomy" id="1273751"/>
    <lineage>
        <taxon>Viruses</taxon>
        <taxon>Duplodnaviria</taxon>
        <taxon>Heunggongvirae</taxon>
        <taxon>Uroviricota</taxon>
        <taxon>Caudoviricetes</taxon>
        <taxon>Saparoviridae</taxon>
        <taxon>Halohivirus</taxon>
        <taxon>Halohivirus suolae</taxon>
        <taxon>Halohivirus HHTV2</taxon>
    </lineage>
</organism>
<sequence length="88" mass="9609">MTDLLTLGIAFTAGAALASAFWTWRFSPAPRQMELMHQNVALTILASGACARLNDEELEDLEDEMDEKMKAAFGDGAGVEMQEVTLDE</sequence>
<proteinExistence type="predicted"/>
<gene>
    <name evidence="1" type="primary">78</name>
    <name evidence="1" type="ORF">HHTV2_78</name>
</gene>
<dbReference type="RefSeq" id="YP_008060387.1">
    <property type="nucleotide sequence ID" value="NC_021340.1"/>
</dbReference>
<dbReference type="GeneID" id="16194297"/>
<accession>R4TKP0</accession>
<dbReference type="Proteomes" id="UP000203112">
    <property type="component" value="Segment"/>
</dbReference>
<keyword evidence="2" id="KW-1185">Reference proteome</keyword>
<evidence type="ECO:0000313" key="1">
    <source>
        <dbReference type="EMBL" id="AGM11242.1"/>
    </source>
</evidence>
<dbReference type="EMBL" id="KC292024">
    <property type="protein sequence ID" value="AGM11242.1"/>
    <property type="molecule type" value="Genomic_DNA"/>
</dbReference>